<accession>A0A167B5S6</accession>
<sequence>MSTFGSPGSLPSTRPKPPQRGSFPLDHDGECREVMTNYLACMKKVRGVNEDECRNLAKSYLSCRMDRNLMARDEFKNLGFAEPSKSEPPKAQHEPEKGTKGELRCGTKTRKVTPPSPTYMSNDQFASYLSDLRSNRTARPGGARPLPPSGGRSTPSSLSRQSMDRPPLPRLESQTNQKRAPSQAPSVGAASVASRNSMSSTPRRDYYPASPALPVKPSEAVPTATYMERGQRWMEKEEAFSLRDAMEAMDVRDGPQAAVDEDTRIYDAALNEAAELVWQHQHGRQQPQPDGPYRYKPHLRKNSYAHARTASIGRYGDDIAPSGLSRDPGSRSVSGSSTDTSASTPGNRVSSESTGSVSACTRSAKPYGSIGTHSRRRSSLKRNISGEVERPFSGDQIWEEPESALKHELASSGGRASPNKLSSRPQNPLNRSETNGSANCVVPPTKALNRIDIHRNPPSQSRNAFYTTNSQQGKAEPDAGVERKKGAEIRSDDIRAATSFRLKNRSAKLPEPTAVSDSPGRPIVSFDTNWKPPEESTDVSPDRPPKTSPLDIPGKPHQQLVEPMAIPTINVAEIDPPRTRPTPCANIPSISVAGCDGRSKKRDALATSVPTIAVEVKSAPGNAPSIVTPDAKQAGSSRPLPAPTSSRPKARSVQKPRGHWSPAAGSIGRPTTTCHECGFPIQGRFVALGGSQERFHPQCFSCFSCGTSLEAMEISPEPEPQRKARLDRIRRREAGEVLDEVPGMTMEEDGDVRLRFYCHLDWHELFAPRCKHCQTPIIGEHIVALGEHWHYGHFFCAECGDPFEHGMTHIEKDGYAWCIKCQTKRTERRAPKCKMCKTAVIGQYIQALGGEWHEHCFRCAQCEGGFVDGQIFTKEVEGVMVVLCTDCRTRDLKA</sequence>
<comment type="similarity">
    <text evidence="7">Belongs to the COX19 family.</text>
</comment>
<dbReference type="Proteomes" id="UP000243498">
    <property type="component" value="Unassembled WGS sequence"/>
</dbReference>
<proteinExistence type="inferred from homology"/>
<feature type="compositionally biased region" description="Polar residues" evidence="9">
    <location>
        <begin position="172"/>
        <end position="185"/>
    </location>
</feature>
<protein>
    <submittedName>
        <fullName evidence="11">LIM domain protein</fullName>
    </submittedName>
</protein>
<keyword evidence="8" id="KW-0440">LIM domain</keyword>
<feature type="domain" description="LIM zinc-binding" evidence="10">
    <location>
        <begin position="768"/>
        <end position="828"/>
    </location>
</feature>
<dbReference type="CDD" id="cd08368">
    <property type="entry name" value="LIM"/>
    <property type="match status" value="1"/>
</dbReference>
<keyword evidence="5" id="KW-1015">Disulfide bond</keyword>
<dbReference type="GO" id="GO:0046872">
    <property type="term" value="F:metal ion binding"/>
    <property type="evidence" value="ECO:0007669"/>
    <property type="project" value="UniProtKB-KW"/>
</dbReference>
<feature type="region of interest" description="Disordered" evidence="9">
    <location>
        <begin position="135"/>
        <end position="218"/>
    </location>
</feature>
<feature type="compositionally biased region" description="Polar residues" evidence="9">
    <location>
        <begin position="419"/>
        <end position="438"/>
    </location>
</feature>
<dbReference type="PANTHER" id="PTHR21107:SF2">
    <property type="entry name" value="CYTOCHROME C OXIDASE ASSEMBLY PROTEIN COX19"/>
    <property type="match status" value="1"/>
</dbReference>
<feature type="domain" description="LIM zinc-binding" evidence="10">
    <location>
        <begin position="672"/>
        <end position="734"/>
    </location>
</feature>
<keyword evidence="3 8" id="KW-0479">Metal-binding</keyword>
<keyword evidence="12" id="KW-1185">Reference proteome</keyword>
<dbReference type="Gene3D" id="2.10.110.10">
    <property type="entry name" value="Cysteine Rich Protein"/>
    <property type="match status" value="3"/>
</dbReference>
<dbReference type="GO" id="GO:0033617">
    <property type="term" value="P:mitochondrial respiratory chain complex IV assembly"/>
    <property type="evidence" value="ECO:0007669"/>
    <property type="project" value="TreeGrafter"/>
</dbReference>
<feature type="region of interest" description="Disordered" evidence="9">
    <location>
        <begin position="620"/>
        <end position="667"/>
    </location>
</feature>
<comment type="caution">
    <text evidence="11">The sequence shown here is derived from an EMBL/GenBank/DDBJ whole genome shotgun (WGS) entry which is preliminary data.</text>
</comment>
<evidence type="ECO:0000256" key="7">
    <source>
        <dbReference type="ARBA" id="ARBA00038223"/>
    </source>
</evidence>
<evidence type="ECO:0000256" key="4">
    <source>
        <dbReference type="ARBA" id="ARBA00022833"/>
    </source>
</evidence>
<feature type="compositionally biased region" description="Polar residues" evidence="9">
    <location>
        <begin position="1"/>
        <end position="12"/>
    </location>
</feature>
<feature type="compositionally biased region" description="Polar residues" evidence="9">
    <location>
        <begin position="457"/>
        <end position="473"/>
    </location>
</feature>
<dbReference type="OMA" id="CGDPFTP"/>
<evidence type="ECO:0000256" key="9">
    <source>
        <dbReference type="SAM" id="MobiDB-lite"/>
    </source>
</evidence>
<gene>
    <name evidence="11" type="ORF">NOR_06101</name>
</gene>
<evidence type="ECO:0000256" key="5">
    <source>
        <dbReference type="ARBA" id="ARBA00023157"/>
    </source>
</evidence>
<evidence type="ECO:0000313" key="12">
    <source>
        <dbReference type="Proteomes" id="UP000243498"/>
    </source>
</evidence>
<dbReference type="PROSITE" id="PS50023">
    <property type="entry name" value="LIM_DOMAIN_2"/>
    <property type="match status" value="3"/>
</dbReference>
<feature type="region of interest" description="Disordered" evidence="9">
    <location>
        <begin position="1"/>
        <end position="28"/>
    </location>
</feature>
<evidence type="ECO:0000256" key="1">
    <source>
        <dbReference type="ARBA" id="ARBA00004496"/>
    </source>
</evidence>
<evidence type="ECO:0000256" key="3">
    <source>
        <dbReference type="ARBA" id="ARBA00022723"/>
    </source>
</evidence>
<name>A0A167B5S6_METRR</name>
<feature type="compositionally biased region" description="Basic and acidic residues" evidence="9">
    <location>
        <begin position="475"/>
        <end position="495"/>
    </location>
</feature>
<feature type="region of interest" description="Disordered" evidence="9">
    <location>
        <begin position="313"/>
        <end position="557"/>
    </location>
</feature>
<dbReference type="PROSITE" id="PS51808">
    <property type="entry name" value="CHCH"/>
    <property type="match status" value="1"/>
</dbReference>
<dbReference type="GO" id="GO:0005758">
    <property type="term" value="C:mitochondrial intermembrane space"/>
    <property type="evidence" value="ECO:0007669"/>
    <property type="project" value="TreeGrafter"/>
</dbReference>
<dbReference type="FunFam" id="2.10.110.10:FF:000077">
    <property type="entry name" value="LIM domain protein"/>
    <property type="match status" value="1"/>
</dbReference>
<dbReference type="OrthoDB" id="15567at2759"/>
<dbReference type="Pfam" id="PF00412">
    <property type="entry name" value="LIM"/>
    <property type="match status" value="3"/>
</dbReference>
<dbReference type="EMBL" id="AZHC01000021">
    <property type="protein sequence ID" value="OAA39681.1"/>
    <property type="molecule type" value="Genomic_DNA"/>
</dbReference>
<dbReference type="PROSITE" id="PS00478">
    <property type="entry name" value="LIM_DOMAIN_1"/>
    <property type="match status" value="1"/>
</dbReference>
<evidence type="ECO:0000256" key="6">
    <source>
        <dbReference type="ARBA" id="ARBA00037279"/>
    </source>
</evidence>
<dbReference type="SMART" id="SM00132">
    <property type="entry name" value="LIM"/>
    <property type="match status" value="3"/>
</dbReference>
<evidence type="ECO:0000313" key="11">
    <source>
        <dbReference type="EMBL" id="OAA39681.1"/>
    </source>
</evidence>
<keyword evidence="4 8" id="KW-0862">Zinc</keyword>
<dbReference type="STRING" id="1081105.A0A167B5S6"/>
<keyword evidence="2" id="KW-0963">Cytoplasm</keyword>
<feature type="compositionally biased region" description="Basic and acidic residues" evidence="9">
    <location>
        <begin position="84"/>
        <end position="105"/>
    </location>
</feature>
<comment type="function">
    <text evidence="6">Required for the assembly of mitochondrial cytochrome c oxidase.</text>
</comment>
<dbReference type="GO" id="GO:0030695">
    <property type="term" value="F:GTPase regulator activity"/>
    <property type="evidence" value="ECO:0007669"/>
    <property type="project" value="UniProtKB-ARBA"/>
</dbReference>
<feature type="domain" description="LIM zinc-binding" evidence="10">
    <location>
        <begin position="831"/>
        <end position="894"/>
    </location>
</feature>
<dbReference type="PANTHER" id="PTHR21107">
    <property type="entry name" value="CYTOCHROME C OXIDASE ASSEMBLY PROTEIN COX19"/>
    <property type="match status" value="1"/>
</dbReference>
<evidence type="ECO:0000256" key="2">
    <source>
        <dbReference type="ARBA" id="ARBA00022490"/>
    </source>
</evidence>
<feature type="compositionally biased region" description="Polar residues" evidence="9">
    <location>
        <begin position="347"/>
        <end position="361"/>
    </location>
</feature>
<evidence type="ECO:0000256" key="8">
    <source>
        <dbReference type="PROSITE-ProRule" id="PRU00125"/>
    </source>
</evidence>
<organism evidence="11 12">
    <name type="scientific">Metarhizium rileyi (strain RCEF 4871)</name>
    <name type="common">Nomuraea rileyi</name>
    <dbReference type="NCBI Taxonomy" id="1649241"/>
    <lineage>
        <taxon>Eukaryota</taxon>
        <taxon>Fungi</taxon>
        <taxon>Dikarya</taxon>
        <taxon>Ascomycota</taxon>
        <taxon>Pezizomycotina</taxon>
        <taxon>Sordariomycetes</taxon>
        <taxon>Hypocreomycetidae</taxon>
        <taxon>Hypocreales</taxon>
        <taxon>Clavicipitaceae</taxon>
        <taxon>Metarhizium</taxon>
    </lineage>
</organism>
<feature type="compositionally biased region" description="Low complexity" evidence="9">
    <location>
        <begin position="325"/>
        <end position="346"/>
    </location>
</feature>
<feature type="compositionally biased region" description="Polar residues" evidence="9">
    <location>
        <begin position="151"/>
        <end position="161"/>
    </location>
</feature>
<dbReference type="InterPro" id="IPR001781">
    <property type="entry name" value="Znf_LIM"/>
</dbReference>
<dbReference type="SUPFAM" id="SSF57716">
    <property type="entry name" value="Glucocorticoid receptor-like (DNA-binding domain)"/>
    <property type="match status" value="2"/>
</dbReference>
<feature type="compositionally biased region" description="Basic residues" evidence="9">
    <location>
        <begin position="648"/>
        <end position="658"/>
    </location>
</feature>
<feature type="region of interest" description="Disordered" evidence="9">
    <location>
        <begin position="80"/>
        <end position="123"/>
    </location>
</feature>
<dbReference type="AlphaFoldDB" id="A0A167B5S6"/>
<evidence type="ECO:0000259" key="10">
    <source>
        <dbReference type="PROSITE" id="PS50023"/>
    </source>
</evidence>
<reference evidence="11 12" key="1">
    <citation type="journal article" date="2016" name="Genome Biol. Evol.">
        <title>Divergent and convergent evolution of fungal pathogenicity.</title>
        <authorList>
            <person name="Shang Y."/>
            <person name="Xiao G."/>
            <person name="Zheng P."/>
            <person name="Cen K."/>
            <person name="Zhan S."/>
            <person name="Wang C."/>
        </authorList>
    </citation>
    <scope>NUCLEOTIDE SEQUENCE [LARGE SCALE GENOMIC DNA]</scope>
    <source>
        <strain evidence="11 12">RCEF 4871</strain>
    </source>
</reference>
<dbReference type="InterPro" id="IPR051383">
    <property type="entry name" value="COX19"/>
</dbReference>
<comment type="subcellular location">
    <subcellularLocation>
        <location evidence="1">Cytoplasm</location>
    </subcellularLocation>
</comment>